<comment type="similarity">
    <text evidence="2">Belongs to the uridine kinase family.</text>
</comment>
<comment type="catalytic activity">
    <reaction evidence="8">
        <text>uridine + ATP = UMP + ADP + H(+)</text>
        <dbReference type="Rhea" id="RHEA:16825"/>
        <dbReference type="ChEBI" id="CHEBI:15378"/>
        <dbReference type="ChEBI" id="CHEBI:16704"/>
        <dbReference type="ChEBI" id="CHEBI:30616"/>
        <dbReference type="ChEBI" id="CHEBI:57865"/>
        <dbReference type="ChEBI" id="CHEBI:456216"/>
        <dbReference type="EC" id="2.7.1.48"/>
    </reaction>
</comment>
<feature type="region of interest" description="Disordered" evidence="9">
    <location>
        <begin position="327"/>
        <end position="385"/>
    </location>
</feature>
<evidence type="ECO:0000256" key="6">
    <source>
        <dbReference type="ARBA" id="ARBA00022777"/>
    </source>
</evidence>
<evidence type="ECO:0000256" key="9">
    <source>
        <dbReference type="SAM" id="MobiDB-lite"/>
    </source>
</evidence>
<evidence type="ECO:0000256" key="8">
    <source>
        <dbReference type="ARBA" id="ARBA00048909"/>
    </source>
</evidence>
<keyword evidence="6" id="KW-0418">Kinase</keyword>
<evidence type="ECO:0000256" key="2">
    <source>
        <dbReference type="ARBA" id="ARBA00005408"/>
    </source>
</evidence>
<feature type="region of interest" description="Disordered" evidence="9">
    <location>
        <begin position="400"/>
        <end position="427"/>
    </location>
</feature>
<sequence>MAEENVWEEGYISASSSKYWFVVVIKHGVTAVYPKAIAGDASYGDFCRVTVRKNPFQPNQRAQYTVVQYEKIPPLSDYRLYEYAGVTHVVITTTAVVTGFTDYRGRSVALLSNETFGSFVDIESVIRNDMARVKFEFKARSSPIDSFLTIFVPYKLLEQLPPEPPKLPTRRARSRSVGAPRLVEGFVGYENDDFFWVWCKEFDHDVHLHKDYCPETNMTGRWIEMSVLQERKTRYKVCQKVHFIDDVIKCRVVNGVPELNVQLTNFGEFDGEHPAFHNNIIGSIVDVDKMSGDVQIGEVYCAWIARHKWETTKSRWKISPKQNVIGNVPSVRKSNGFYTPRNRDSSDEESGSVVSGRYSDEDDEAFKGRKRSEMRRKQEENDQRQLYVDLNNLTIGAGGKRSLEDESLSGSTPIDNSSDRTRRANKTTNVDDLRLRTIMNDFLKCKEMKPTFSKLPLIIGVAGGTSCGKTEIVRTIIEKLNMNTNTNKKSDRQSRIVHLQMHSFYKELNEEQKKLAADGKYNFDHPDATDFEKCAKTLENMMEGNTVEIAKYDMTTSSIVGHDTIEPADVVIIEGILLLYDEKVRNCLSAKLFVENSAEVRLNARLQKYVKEYNRSPISAIEQYTEYVKPAFEEFCRPTKKYADVIIPRGANNSVAIAMIAVNLQEMFRKLVVSSMSNGESSILSENSENIENQEQRPRNGSFRRPASRPH</sequence>
<name>A0A9P1ISW4_9PELO</name>
<evidence type="ECO:0000259" key="10">
    <source>
        <dbReference type="Pfam" id="PF00485"/>
    </source>
</evidence>
<reference evidence="11" key="1">
    <citation type="submission" date="2022-11" db="EMBL/GenBank/DDBJ databases">
        <authorList>
            <person name="Kikuchi T."/>
        </authorList>
    </citation>
    <scope>NUCLEOTIDE SEQUENCE</scope>
    <source>
        <strain evidence="11">PS1010</strain>
    </source>
</reference>
<dbReference type="OrthoDB" id="10257085at2759"/>
<evidence type="ECO:0000256" key="1">
    <source>
        <dbReference type="ARBA" id="ARBA00004690"/>
    </source>
</evidence>
<dbReference type="Gene3D" id="3.40.50.300">
    <property type="entry name" value="P-loop containing nucleotide triphosphate hydrolases"/>
    <property type="match status" value="1"/>
</dbReference>
<dbReference type="InterPro" id="IPR006083">
    <property type="entry name" value="PRK/URK"/>
</dbReference>
<gene>
    <name evidence="11" type="ORF">CAMP_LOCUS12194</name>
</gene>
<organism evidence="11 12">
    <name type="scientific">Caenorhabditis angaria</name>
    <dbReference type="NCBI Taxonomy" id="860376"/>
    <lineage>
        <taxon>Eukaryota</taxon>
        <taxon>Metazoa</taxon>
        <taxon>Ecdysozoa</taxon>
        <taxon>Nematoda</taxon>
        <taxon>Chromadorea</taxon>
        <taxon>Rhabditida</taxon>
        <taxon>Rhabditina</taxon>
        <taxon>Rhabditomorpha</taxon>
        <taxon>Rhabditoidea</taxon>
        <taxon>Rhabditidae</taxon>
        <taxon>Peloderinae</taxon>
        <taxon>Caenorhabditis</taxon>
    </lineage>
</organism>
<dbReference type="SUPFAM" id="SSF52540">
    <property type="entry name" value="P-loop containing nucleoside triphosphate hydrolases"/>
    <property type="match status" value="1"/>
</dbReference>
<dbReference type="InterPro" id="IPR027417">
    <property type="entry name" value="P-loop_NTPase"/>
</dbReference>
<evidence type="ECO:0000256" key="3">
    <source>
        <dbReference type="ARBA" id="ARBA00012137"/>
    </source>
</evidence>
<dbReference type="EC" id="2.7.1.48" evidence="3"/>
<feature type="domain" description="Phosphoribulokinase/uridine kinase" evidence="10">
    <location>
        <begin position="458"/>
        <end position="655"/>
    </location>
</feature>
<feature type="region of interest" description="Disordered" evidence="9">
    <location>
        <begin position="683"/>
        <end position="711"/>
    </location>
</feature>
<dbReference type="CDD" id="cd02023">
    <property type="entry name" value="UMPK"/>
    <property type="match status" value="1"/>
</dbReference>
<dbReference type="AlphaFoldDB" id="A0A9P1ISW4"/>
<evidence type="ECO:0000313" key="12">
    <source>
        <dbReference type="Proteomes" id="UP001152747"/>
    </source>
</evidence>
<proteinExistence type="inferred from homology"/>
<comment type="caution">
    <text evidence="11">The sequence shown here is derived from an EMBL/GenBank/DDBJ whole genome shotgun (WGS) entry which is preliminary data.</text>
</comment>
<dbReference type="GO" id="GO:0004849">
    <property type="term" value="F:uridine kinase activity"/>
    <property type="evidence" value="ECO:0007669"/>
    <property type="project" value="UniProtKB-EC"/>
</dbReference>
<dbReference type="InterPro" id="IPR000764">
    <property type="entry name" value="Uridine_kinase-like"/>
</dbReference>
<evidence type="ECO:0000256" key="5">
    <source>
        <dbReference type="ARBA" id="ARBA00022741"/>
    </source>
</evidence>
<keyword evidence="5" id="KW-0547">Nucleotide-binding</keyword>
<keyword evidence="4" id="KW-0808">Transferase</keyword>
<dbReference type="Proteomes" id="UP001152747">
    <property type="component" value="Unassembled WGS sequence"/>
</dbReference>
<feature type="compositionally biased region" description="Low complexity" evidence="9">
    <location>
        <begin position="683"/>
        <end position="693"/>
    </location>
</feature>
<evidence type="ECO:0000313" key="11">
    <source>
        <dbReference type="EMBL" id="CAI5449557.1"/>
    </source>
</evidence>
<dbReference type="PRINTS" id="PR00988">
    <property type="entry name" value="URIDINKINASE"/>
</dbReference>
<dbReference type="GO" id="GO:0005524">
    <property type="term" value="F:ATP binding"/>
    <property type="evidence" value="ECO:0007669"/>
    <property type="project" value="InterPro"/>
</dbReference>
<keyword evidence="12" id="KW-1185">Reference proteome</keyword>
<evidence type="ECO:0000256" key="4">
    <source>
        <dbReference type="ARBA" id="ARBA00022679"/>
    </source>
</evidence>
<comment type="pathway">
    <text evidence="1">Pyrimidine metabolism; UMP biosynthesis via salvage pathway; UMP from uridine: step 1/1.</text>
</comment>
<dbReference type="EMBL" id="CANHGI010000004">
    <property type="protein sequence ID" value="CAI5449557.1"/>
    <property type="molecule type" value="Genomic_DNA"/>
</dbReference>
<accession>A0A9P1ISW4</accession>
<evidence type="ECO:0000256" key="7">
    <source>
        <dbReference type="ARBA" id="ARBA00047436"/>
    </source>
</evidence>
<comment type="catalytic activity">
    <reaction evidence="7">
        <text>cytidine + ATP = CMP + ADP + H(+)</text>
        <dbReference type="Rhea" id="RHEA:24674"/>
        <dbReference type="ChEBI" id="CHEBI:15378"/>
        <dbReference type="ChEBI" id="CHEBI:17562"/>
        <dbReference type="ChEBI" id="CHEBI:30616"/>
        <dbReference type="ChEBI" id="CHEBI:60377"/>
        <dbReference type="ChEBI" id="CHEBI:456216"/>
        <dbReference type="EC" id="2.7.1.48"/>
    </reaction>
</comment>
<protein>
    <recommendedName>
        <fullName evidence="3">uridine/cytidine kinase</fullName>
        <ecNumber evidence="3">2.7.1.48</ecNumber>
    </recommendedName>
</protein>
<dbReference type="Pfam" id="PF00485">
    <property type="entry name" value="PRK"/>
    <property type="match status" value="1"/>
</dbReference>
<dbReference type="PANTHER" id="PTHR10285">
    <property type="entry name" value="URIDINE KINASE"/>
    <property type="match status" value="1"/>
</dbReference>